<dbReference type="EMBL" id="GBHO01021119">
    <property type="protein sequence ID" value="JAG22485.1"/>
    <property type="molecule type" value="Transcribed_RNA"/>
</dbReference>
<name>A0A0A9XYW2_LYGHE</name>
<dbReference type="Gene3D" id="3.30.260.10">
    <property type="entry name" value="TCP-1-like chaperonin intermediate domain"/>
    <property type="match status" value="1"/>
</dbReference>
<evidence type="ECO:0000313" key="7">
    <source>
        <dbReference type="EMBL" id="JAQ16723.1"/>
    </source>
</evidence>
<dbReference type="Pfam" id="PF00118">
    <property type="entry name" value="Cpn60_TCP1"/>
    <property type="match status" value="1"/>
</dbReference>
<reference evidence="7" key="3">
    <citation type="journal article" date="2016" name="Gigascience">
        <title>De novo construction of an expanded transcriptome assembly for the western tarnished plant bug, Lygus hesperus.</title>
        <authorList>
            <person name="Tassone E.E."/>
            <person name="Geib S.M."/>
            <person name="Hall B."/>
            <person name="Fabrick J.A."/>
            <person name="Brent C.S."/>
            <person name="Hull J.J."/>
        </authorList>
    </citation>
    <scope>NUCLEOTIDE SEQUENCE</scope>
</reference>
<evidence type="ECO:0000256" key="1">
    <source>
        <dbReference type="ARBA" id="ARBA00008020"/>
    </source>
</evidence>
<dbReference type="SUPFAM" id="SSF48592">
    <property type="entry name" value="GroEL equatorial domain-like"/>
    <property type="match status" value="1"/>
</dbReference>
<reference evidence="6" key="2">
    <citation type="submission" date="2014-07" db="EMBL/GenBank/DDBJ databases">
        <authorList>
            <person name="Hull J."/>
        </authorList>
    </citation>
    <scope>NUCLEOTIDE SEQUENCE</scope>
</reference>
<keyword evidence="3" id="KW-0067">ATP-binding</keyword>
<dbReference type="GO" id="GO:0140662">
    <property type="term" value="F:ATP-dependent protein folding chaperone"/>
    <property type="evidence" value="ECO:0007669"/>
    <property type="project" value="InterPro"/>
</dbReference>
<keyword evidence="2" id="KW-0547">Nucleotide-binding</keyword>
<dbReference type="Gene3D" id="3.50.7.10">
    <property type="entry name" value="GroEL"/>
    <property type="match status" value="1"/>
</dbReference>
<evidence type="ECO:0000256" key="2">
    <source>
        <dbReference type="ARBA" id="ARBA00022741"/>
    </source>
</evidence>
<gene>
    <name evidence="6" type="primary">cct6_1</name>
    <name evidence="5" type="synonym">cct6_0</name>
    <name evidence="6" type="ORF">CM83_15128</name>
    <name evidence="5" type="ORF">CM83_15130</name>
    <name evidence="7" type="ORF">g.10751</name>
</gene>
<dbReference type="EMBL" id="GBHO01021121">
    <property type="protein sequence ID" value="JAG22483.1"/>
    <property type="molecule type" value="Transcribed_RNA"/>
</dbReference>
<dbReference type="PANTHER" id="PTHR11353">
    <property type="entry name" value="CHAPERONIN"/>
    <property type="match status" value="1"/>
</dbReference>
<dbReference type="InterPro" id="IPR017998">
    <property type="entry name" value="Chaperone_TCP-1"/>
</dbReference>
<dbReference type="EMBL" id="GDHC01001906">
    <property type="protein sequence ID" value="JAQ16723.1"/>
    <property type="molecule type" value="Transcribed_RNA"/>
</dbReference>
<dbReference type="GO" id="GO:0005524">
    <property type="term" value="F:ATP binding"/>
    <property type="evidence" value="ECO:0007669"/>
    <property type="project" value="UniProtKB-KW"/>
</dbReference>
<reference evidence="6" key="1">
    <citation type="journal article" date="2014" name="PLoS ONE">
        <title>Transcriptome-Based Identification of ABC Transporters in the Western Tarnished Plant Bug Lygus hesperus.</title>
        <authorList>
            <person name="Hull J.J."/>
            <person name="Chaney K."/>
            <person name="Geib S.M."/>
            <person name="Fabrick J.A."/>
            <person name="Brent C.S."/>
            <person name="Walsh D."/>
            <person name="Lavine L.C."/>
        </authorList>
    </citation>
    <scope>NUCLEOTIDE SEQUENCE</scope>
</reference>
<dbReference type="AlphaFoldDB" id="A0A0A9XYW2"/>
<evidence type="ECO:0000256" key="4">
    <source>
        <dbReference type="ARBA" id="ARBA00023186"/>
    </source>
</evidence>
<dbReference type="InterPro" id="IPR027409">
    <property type="entry name" value="GroEL-like_apical_dom_sf"/>
</dbReference>
<keyword evidence="4" id="KW-0143">Chaperone</keyword>
<evidence type="ECO:0000313" key="6">
    <source>
        <dbReference type="EMBL" id="JAG22485.1"/>
    </source>
</evidence>
<evidence type="ECO:0000256" key="3">
    <source>
        <dbReference type="ARBA" id="ARBA00022840"/>
    </source>
</evidence>
<organism evidence="6">
    <name type="scientific">Lygus hesperus</name>
    <name type="common">Western plant bug</name>
    <dbReference type="NCBI Taxonomy" id="30085"/>
    <lineage>
        <taxon>Eukaryota</taxon>
        <taxon>Metazoa</taxon>
        <taxon>Ecdysozoa</taxon>
        <taxon>Arthropoda</taxon>
        <taxon>Hexapoda</taxon>
        <taxon>Insecta</taxon>
        <taxon>Pterygota</taxon>
        <taxon>Neoptera</taxon>
        <taxon>Paraneoptera</taxon>
        <taxon>Hemiptera</taxon>
        <taxon>Heteroptera</taxon>
        <taxon>Panheteroptera</taxon>
        <taxon>Cimicomorpha</taxon>
        <taxon>Miridae</taxon>
        <taxon>Mirini</taxon>
        <taxon>Lygus</taxon>
    </lineage>
</organism>
<dbReference type="InterPro" id="IPR027410">
    <property type="entry name" value="TCP-1-like_intermed_sf"/>
</dbReference>
<comment type="similarity">
    <text evidence="1">Belongs to the TCP-1 chaperonin family.</text>
</comment>
<accession>A0A0A9XYW2</accession>
<protein>
    <submittedName>
        <fullName evidence="6">T-complex protein 1 subunit zeta</fullName>
    </submittedName>
</protein>
<evidence type="ECO:0000313" key="5">
    <source>
        <dbReference type="EMBL" id="JAG22483.1"/>
    </source>
</evidence>
<dbReference type="InterPro" id="IPR002423">
    <property type="entry name" value="Cpn60/GroEL/TCP-1"/>
</dbReference>
<proteinExistence type="inferred from homology"/>
<dbReference type="InterPro" id="IPR027413">
    <property type="entry name" value="GROEL-like_equatorial_sf"/>
</dbReference>
<dbReference type="Gene3D" id="1.10.560.10">
    <property type="entry name" value="GroEL-like equatorial domain"/>
    <property type="match status" value="1"/>
</dbReference>
<sequence length="235" mass="25088">MLSKEGILALRRAKRRNMERLMLACGGEAVNSTDNLTPEMLGEAGLVHEHTIGDDTYTFVEDAKMGHSCTLLIKGPNDHTIAQIKDAVRDGLRAVKNALDASVVTAGAGAFEVALYNHLMKYADEVKGKTKVGVRAFAEAMLVIPKTLAENSGLDVQQSLIMLQEASTAARAVGKWAGLRLDNGDVLDPVAEGILDNFLVKKNLIDSAGEIVAQLLMVDEIMKAGRRGAGGPPPQ</sequence>